<name>A0ABD3V3J1_SINWO</name>
<gene>
    <name evidence="1" type="ORF">ACJMK2_014976</name>
</gene>
<protein>
    <submittedName>
        <fullName evidence="1">Uncharacterized protein</fullName>
    </submittedName>
</protein>
<keyword evidence="2" id="KW-1185">Reference proteome</keyword>
<evidence type="ECO:0000313" key="2">
    <source>
        <dbReference type="Proteomes" id="UP001634394"/>
    </source>
</evidence>
<comment type="caution">
    <text evidence="1">The sequence shown here is derived from an EMBL/GenBank/DDBJ whole genome shotgun (WGS) entry which is preliminary data.</text>
</comment>
<dbReference type="AlphaFoldDB" id="A0ABD3V3J1"/>
<reference evidence="1 2" key="1">
    <citation type="submission" date="2024-11" db="EMBL/GenBank/DDBJ databases">
        <title>Chromosome-level genome assembly of the freshwater bivalve Anodonta woodiana.</title>
        <authorList>
            <person name="Chen X."/>
        </authorList>
    </citation>
    <scope>NUCLEOTIDE SEQUENCE [LARGE SCALE GENOMIC DNA]</scope>
    <source>
        <strain evidence="1">MN2024</strain>
        <tissue evidence="1">Gills</tissue>
    </source>
</reference>
<accession>A0ABD3V3J1</accession>
<organism evidence="1 2">
    <name type="scientific">Sinanodonta woodiana</name>
    <name type="common">Chinese pond mussel</name>
    <name type="synonym">Anodonta woodiana</name>
    <dbReference type="NCBI Taxonomy" id="1069815"/>
    <lineage>
        <taxon>Eukaryota</taxon>
        <taxon>Metazoa</taxon>
        <taxon>Spiralia</taxon>
        <taxon>Lophotrochozoa</taxon>
        <taxon>Mollusca</taxon>
        <taxon>Bivalvia</taxon>
        <taxon>Autobranchia</taxon>
        <taxon>Heteroconchia</taxon>
        <taxon>Palaeoheterodonta</taxon>
        <taxon>Unionida</taxon>
        <taxon>Unionoidea</taxon>
        <taxon>Unionidae</taxon>
        <taxon>Unioninae</taxon>
        <taxon>Sinanodonta</taxon>
    </lineage>
</organism>
<feature type="non-terminal residue" evidence="1">
    <location>
        <position position="102"/>
    </location>
</feature>
<dbReference type="EMBL" id="JBJQND010000014">
    <property type="protein sequence ID" value="KAL3855776.1"/>
    <property type="molecule type" value="Genomic_DNA"/>
</dbReference>
<sequence>MRVQVPCVRQSEDDPSGWYCITEMCQAAGASKNMTPTKNIHRRLSTIYASLENTEQEKEALYKHMGHSAEMNASVYVHQLFLKSQKLQTFLNLLDERVGKGQ</sequence>
<proteinExistence type="predicted"/>
<dbReference type="Proteomes" id="UP001634394">
    <property type="component" value="Unassembled WGS sequence"/>
</dbReference>
<evidence type="ECO:0000313" key="1">
    <source>
        <dbReference type="EMBL" id="KAL3855776.1"/>
    </source>
</evidence>